<dbReference type="OrthoDB" id="687931at2759"/>
<feature type="compositionally biased region" description="Basic residues" evidence="1">
    <location>
        <begin position="52"/>
        <end position="64"/>
    </location>
</feature>
<feature type="compositionally biased region" description="Basic residues" evidence="1">
    <location>
        <begin position="207"/>
        <end position="228"/>
    </location>
</feature>
<feature type="region of interest" description="Disordered" evidence="1">
    <location>
        <begin position="32"/>
        <end position="131"/>
    </location>
</feature>
<feature type="compositionally biased region" description="Basic and acidic residues" evidence="1">
    <location>
        <begin position="122"/>
        <end position="131"/>
    </location>
</feature>
<evidence type="ECO:0000256" key="1">
    <source>
        <dbReference type="SAM" id="MobiDB-lite"/>
    </source>
</evidence>
<comment type="caution">
    <text evidence="2">The sequence shown here is derived from an EMBL/GenBank/DDBJ whole genome shotgun (WGS) entry which is preliminary data.</text>
</comment>
<accession>A0A811QDQ6</accession>
<proteinExistence type="predicted"/>
<organism evidence="2 3">
    <name type="scientific">Miscanthus lutarioriparius</name>
    <dbReference type="NCBI Taxonomy" id="422564"/>
    <lineage>
        <taxon>Eukaryota</taxon>
        <taxon>Viridiplantae</taxon>
        <taxon>Streptophyta</taxon>
        <taxon>Embryophyta</taxon>
        <taxon>Tracheophyta</taxon>
        <taxon>Spermatophyta</taxon>
        <taxon>Magnoliopsida</taxon>
        <taxon>Liliopsida</taxon>
        <taxon>Poales</taxon>
        <taxon>Poaceae</taxon>
        <taxon>PACMAD clade</taxon>
        <taxon>Panicoideae</taxon>
        <taxon>Andropogonodae</taxon>
        <taxon>Andropogoneae</taxon>
        <taxon>Saccharinae</taxon>
        <taxon>Miscanthus</taxon>
    </lineage>
</organism>
<dbReference type="AlphaFoldDB" id="A0A811QDQ6"/>
<reference evidence="2" key="1">
    <citation type="submission" date="2020-10" db="EMBL/GenBank/DDBJ databases">
        <authorList>
            <person name="Han B."/>
            <person name="Lu T."/>
            <person name="Zhao Q."/>
            <person name="Huang X."/>
            <person name="Zhao Y."/>
        </authorList>
    </citation>
    <scope>NUCLEOTIDE SEQUENCE</scope>
</reference>
<protein>
    <submittedName>
        <fullName evidence="2">Uncharacterized protein</fullName>
    </submittedName>
</protein>
<evidence type="ECO:0000313" key="2">
    <source>
        <dbReference type="EMBL" id="CAD6254171.1"/>
    </source>
</evidence>
<keyword evidence="3" id="KW-1185">Reference proteome</keyword>
<feature type="compositionally biased region" description="Basic residues" evidence="1">
    <location>
        <begin position="87"/>
        <end position="102"/>
    </location>
</feature>
<dbReference type="Proteomes" id="UP000604825">
    <property type="component" value="Unassembled WGS sequence"/>
</dbReference>
<dbReference type="EMBL" id="CAJGYO010000009">
    <property type="protein sequence ID" value="CAD6254171.1"/>
    <property type="molecule type" value="Genomic_DNA"/>
</dbReference>
<name>A0A811QDQ6_9POAL</name>
<gene>
    <name evidence="2" type="ORF">NCGR_LOCUS37777</name>
</gene>
<sequence>MRQPDMGSYVDNCYSVAKFQAAYAGIIPSITDRNQWPEDKKGYKVHAPVQKEKKKKPGRLRINRIKPASETGGRATRQVQCPNCKEKRTKKKIAKVGRKKTKTSADGDDAPTPRTRGALAREAAERARRDAEEAELLAAAAREKAEAAARELAEATTNEYEAAFEEEAGLSLIPLATVAPDPSIAAATARRALFLEEELHAGPVKKMTPKKKKLATKAKKTLPAKKKGGNWNGKGKGRAK</sequence>
<feature type="region of interest" description="Disordered" evidence="1">
    <location>
        <begin position="198"/>
        <end position="240"/>
    </location>
</feature>
<evidence type="ECO:0000313" key="3">
    <source>
        <dbReference type="Proteomes" id="UP000604825"/>
    </source>
</evidence>